<feature type="compositionally biased region" description="Low complexity" evidence="15">
    <location>
        <begin position="230"/>
        <end position="248"/>
    </location>
</feature>
<evidence type="ECO:0000256" key="11">
    <source>
        <dbReference type="ARBA" id="ARBA00022892"/>
    </source>
</evidence>
<dbReference type="Pfam" id="PF04815">
    <property type="entry name" value="Sec23_helical"/>
    <property type="match status" value="1"/>
</dbReference>
<dbReference type="GO" id="GO:0005789">
    <property type="term" value="C:endoplasmic reticulum membrane"/>
    <property type="evidence" value="ECO:0007669"/>
    <property type="project" value="UniProtKB-SubCell"/>
</dbReference>
<dbReference type="InterPro" id="IPR036180">
    <property type="entry name" value="Gelsolin-like_dom_sf"/>
</dbReference>
<dbReference type="GO" id="GO:0005829">
    <property type="term" value="C:cytosol"/>
    <property type="evidence" value="ECO:0007669"/>
    <property type="project" value="UniProtKB-SubCell"/>
</dbReference>
<keyword evidence="6" id="KW-0963">Cytoplasm</keyword>
<feature type="region of interest" description="Disordered" evidence="15">
    <location>
        <begin position="1"/>
        <end position="135"/>
    </location>
</feature>
<evidence type="ECO:0000259" key="20">
    <source>
        <dbReference type="Pfam" id="PF08033"/>
    </source>
</evidence>
<dbReference type="Gene3D" id="3.40.50.410">
    <property type="entry name" value="von Willebrand factor, type A domain"/>
    <property type="match status" value="1"/>
</dbReference>
<keyword evidence="8" id="KW-0479">Metal-binding</keyword>
<sequence>MSVNQQAHTGPPYGQPQPGYQGYQQPAYGGQPLPGVPQSQYGAYNGPMPGYQQPVPPQGSLRAPPTSGAPPPASGASLPSGHLTYSQFGHGDVQNGIPASAAPMQRPPASQPFLPGSAPTPVSQTSTFQQYGPTPASVQQLSNHMAGMTVGSTTAPAPPPAGLGYGPPTSVPPVSGSFSATGSGLYTPYTGSQVPSPANVSQGLPLAQPPFPGQPVSTQRLPTQVPGFAPSPSSTGIGPSSYPPSTGAPRPPTMPGPPLPGQTVAGPSMSQPNHVSSPPPPSSMSGPHPGPPMSGLHGPPPPTHPPQPGYQMQQNGSFGQVRGPQPNYGGAYPGTPNYGSQPGPPPPPKRLDPDSIPSPQLNELPPQQKPRHRIDPDAIPSPIQVIEDDRSNRGSEPFVTGVRGQVPPLVTTNFLVKDQGNASPRYIRCTSYNIPCTSDMAKQSQVPLAAVIKPLATLPPEETLPYLVDHGESGPVRCNRCKAYMCPFMQFIEGGRRFQCCFCSCVTEVPPHYFQHLDHTGKRVDFYDRPELSLGSYEFLATVDYCKNNKFPSPPAFIFMIDVSYNAVKSGLVRLICEELKSLLDYLPREGNMEESAIRVGFVTYNKVLHFYNVKSSLAQPQMMVVSDVADMFVPLLDGFLVNVNESRTVIASLLDQIPEMFADTRETETVFAPVIQAGLEALKAAECAGKLFIFHTSLPIAEAPGKLKNRDDKKLINTDKEKTLFQPQTSFYNNLAKDCVAQGCCVDLFLFPNQYLDVATLGVVTYQTGGSIYKYAYFQLETDQDRFLNDLRRDVQKEVGFDAVMRVRTSTGIRATDFFGAFYMSNTTDVEMAGLDCNKTITVEFKHDDKLSEDSGALLQCALLYTSCAGQRRLRIHNLSLNCCTQLADLYRNCETDTLINYLAKYAYRGVLSSPVKTVRDALINQCAQILACYRKNCASPSSAGQLILPECMKLLPVYLNCVLKSDVLQPGPEVTTDDRAYIRQLVTSMDVAETNVFFYPRLLPLTKADVDSDSLPAAIRNSEERLSKGDIYLLENGLNIFVWVGVNVQQGLIQNLFGVSSFSQISNALSTLPVLENPFSKKVRSIVDMLQGQRSRYMKLIIVKQEDKLEMLFKHFLVEDKSLSGGASYVDFLCHMHKEIRQLLS</sequence>
<evidence type="ECO:0000256" key="10">
    <source>
        <dbReference type="ARBA" id="ARBA00022833"/>
    </source>
</evidence>
<evidence type="ECO:0000256" key="7">
    <source>
        <dbReference type="ARBA" id="ARBA00022553"/>
    </source>
</evidence>
<comment type="subcellular location">
    <subcellularLocation>
        <location evidence="3">Cytoplasm</location>
        <location evidence="3">Cytosol</location>
    </subcellularLocation>
    <subcellularLocation>
        <location evidence="1">Cytoplasmic vesicle</location>
        <location evidence="1">COPII-coated vesicle membrane</location>
        <topology evidence="1">Peripheral membrane protein</topology>
        <orientation evidence="1">Cytoplasmic side</orientation>
    </subcellularLocation>
    <subcellularLocation>
        <location evidence="2">Endoplasmic reticulum membrane</location>
        <topology evidence="2">Peripheral membrane protein</topology>
        <orientation evidence="2">Cytoplasmic side</orientation>
    </subcellularLocation>
</comment>
<dbReference type="InterPro" id="IPR006895">
    <property type="entry name" value="Znf_Sec23_Sec24"/>
</dbReference>
<evidence type="ECO:0000256" key="1">
    <source>
        <dbReference type="ARBA" id="ARBA00004299"/>
    </source>
</evidence>
<dbReference type="Pfam" id="PF04811">
    <property type="entry name" value="Sec23_trunk"/>
    <property type="match status" value="1"/>
</dbReference>
<evidence type="ECO:0000256" key="3">
    <source>
        <dbReference type="ARBA" id="ARBA00004514"/>
    </source>
</evidence>
<dbReference type="Pfam" id="PF08033">
    <property type="entry name" value="Sec23_BS"/>
    <property type="match status" value="1"/>
</dbReference>
<keyword evidence="22" id="KW-1185">Reference proteome</keyword>
<evidence type="ECO:0000256" key="9">
    <source>
        <dbReference type="ARBA" id="ARBA00022824"/>
    </source>
</evidence>
<keyword evidence="5" id="KW-0813">Transport</keyword>
<dbReference type="InterPro" id="IPR050550">
    <property type="entry name" value="SEC23_SEC24_subfamily"/>
</dbReference>
<name>A0A8C8AIJ0_9STRI</name>
<evidence type="ECO:0000256" key="2">
    <source>
        <dbReference type="ARBA" id="ARBA00004397"/>
    </source>
</evidence>
<feature type="domain" description="Zinc finger Sec23/Sec24-type" evidence="17">
    <location>
        <begin position="475"/>
        <end position="513"/>
    </location>
</feature>
<evidence type="ECO:0000256" key="8">
    <source>
        <dbReference type="ARBA" id="ARBA00022723"/>
    </source>
</evidence>
<dbReference type="Gene3D" id="2.30.30.380">
    <property type="entry name" value="Zn-finger domain of Sec23/24"/>
    <property type="match status" value="1"/>
</dbReference>
<keyword evidence="14" id="KW-0968">Cytoplasmic vesicle</keyword>
<evidence type="ECO:0000259" key="18">
    <source>
        <dbReference type="Pfam" id="PF04811"/>
    </source>
</evidence>
<dbReference type="Ensembl" id="ENSOSUT00000006238.1">
    <property type="protein sequence ID" value="ENSOSUP00000006011.1"/>
    <property type="gene ID" value="ENSOSUG00000004474.1"/>
</dbReference>
<feature type="domain" description="Sec23/Sec24 helical" evidence="19">
    <location>
        <begin position="897"/>
        <end position="996"/>
    </location>
</feature>
<dbReference type="SUPFAM" id="SSF81995">
    <property type="entry name" value="beta-sandwich domain of Sec23/24"/>
    <property type="match status" value="1"/>
</dbReference>
<dbReference type="GO" id="GO:0008270">
    <property type="term" value="F:zinc ion binding"/>
    <property type="evidence" value="ECO:0007669"/>
    <property type="project" value="InterPro"/>
</dbReference>
<dbReference type="InterPro" id="IPR036465">
    <property type="entry name" value="vWFA_dom_sf"/>
</dbReference>
<dbReference type="InterPro" id="IPR007123">
    <property type="entry name" value="Gelsolin-like_dom"/>
</dbReference>
<protein>
    <recommendedName>
        <fullName evidence="23">SC24C protein</fullName>
    </recommendedName>
</protein>
<feature type="domain" description="Gelsolin-like" evidence="16">
    <location>
        <begin position="1017"/>
        <end position="1088"/>
    </location>
</feature>
<dbReference type="InterPro" id="IPR006900">
    <property type="entry name" value="Sec23/24_helical_dom"/>
</dbReference>
<dbReference type="InterPro" id="IPR041742">
    <property type="entry name" value="Sec24-like_trunk_dom"/>
</dbReference>
<evidence type="ECO:0000256" key="12">
    <source>
        <dbReference type="ARBA" id="ARBA00022927"/>
    </source>
</evidence>
<dbReference type="InterPro" id="IPR012990">
    <property type="entry name" value="Beta-sandwich_Sec23_24"/>
</dbReference>
<evidence type="ECO:0000256" key="15">
    <source>
        <dbReference type="SAM" id="MobiDB-lite"/>
    </source>
</evidence>
<dbReference type="InterPro" id="IPR029006">
    <property type="entry name" value="ADF-H/Gelsolin-like_dom_sf"/>
</dbReference>
<feature type="domain" description="Sec23/Sec24 trunk" evidence="18">
    <location>
        <begin position="552"/>
        <end position="796"/>
    </location>
</feature>
<comment type="similarity">
    <text evidence="4">Belongs to the SEC23/SEC24 family. SEC24 subfamily.</text>
</comment>
<evidence type="ECO:0000313" key="21">
    <source>
        <dbReference type="Ensembl" id="ENSOSUP00000006011.1"/>
    </source>
</evidence>
<keyword evidence="7" id="KW-0597">Phosphoprotein</keyword>
<accession>A0A8C8AIJ0</accession>
<evidence type="ECO:0000256" key="4">
    <source>
        <dbReference type="ARBA" id="ARBA00008334"/>
    </source>
</evidence>
<dbReference type="PANTHER" id="PTHR13803">
    <property type="entry name" value="SEC24-RELATED PROTEIN"/>
    <property type="match status" value="1"/>
</dbReference>
<dbReference type="Pfam" id="PF00626">
    <property type="entry name" value="Gelsolin"/>
    <property type="match status" value="1"/>
</dbReference>
<reference evidence="21" key="2">
    <citation type="submission" date="2025-09" db="UniProtKB">
        <authorList>
            <consortium name="Ensembl"/>
        </authorList>
    </citation>
    <scope>IDENTIFICATION</scope>
</reference>
<feature type="compositionally biased region" description="Pro residues" evidence="15">
    <location>
        <begin position="277"/>
        <end position="308"/>
    </location>
</feature>
<dbReference type="InterPro" id="IPR036174">
    <property type="entry name" value="Znf_Sec23_Sec24_sf"/>
</dbReference>
<dbReference type="AlphaFoldDB" id="A0A8C8AIJ0"/>
<dbReference type="CDD" id="cd01479">
    <property type="entry name" value="Sec24-like"/>
    <property type="match status" value="1"/>
</dbReference>
<dbReference type="GO" id="GO:0090110">
    <property type="term" value="P:COPII-coated vesicle cargo loading"/>
    <property type="evidence" value="ECO:0007669"/>
    <property type="project" value="TreeGrafter"/>
</dbReference>
<feature type="compositionally biased region" description="Polar residues" evidence="15">
    <location>
        <begin position="120"/>
        <end position="135"/>
    </location>
</feature>
<reference evidence="21" key="1">
    <citation type="submission" date="2025-08" db="UniProtKB">
        <authorList>
            <consortium name="Ensembl"/>
        </authorList>
    </citation>
    <scope>IDENTIFICATION</scope>
</reference>
<feature type="domain" description="Sec23/Sec24 beta-sandwich" evidence="20">
    <location>
        <begin position="801"/>
        <end position="884"/>
    </location>
</feature>
<evidence type="ECO:0000256" key="5">
    <source>
        <dbReference type="ARBA" id="ARBA00022448"/>
    </source>
</evidence>
<keyword evidence="12" id="KW-0653">Protein transport</keyword>
<dbReference type="SUPFAM" id="SSF82919">
    <property type="entry name" value="Zn-finger domain of Sec23/24"/>
    <property type="match status" value="1"/>
</dbReference>
<dbReference type="Pfam" id="PF04810">
    <property type="entry name" value="zf-Sec23_Sec24"/>
    <property type="match status" value="1"/>
</dbReference>
<dbReference type="InterPro" id="IPR036175">
    <property type="entry name" value="Sec23/24_helical_dom_sf"/>
</dbReference>
<feature type="compositionally biased region" description="Low complexity" evidence="15">
    <location>
        <begin position="10"/>
        <end position="33"/>
    </location>
</feature>
<dbReference type="FunFam" id="3.40.20.10:FF:000023">
    <property type="entry name" value="protein transport protein Sec24C isoform X1"/>
    <property type="match status" value="1"/>
</dbReference>
<evidence type="ECO:0008006" key="23">
    <source>
        <dbReference type="Google" id="ProtNLM"/>
    </source>
</evidence>
<dbReference type="Gene3D" id="1.20.120.730">
    <property type="entry name" value="Sec23/Sec24 helical domain"/>
    <property type="match status" value="1"/>
</dbReference>
<feature type="compositionally biased region" description="Pro residues" evidence="15">
    <location>
        <begin position="249"/>
        <end position="260"/>
    </location>
</feature>
<dbReference type="Gene3D" id="3.40.20.10">
    <property type="entry name" value="Severin"/>
    <property type="match status" value="1"/>
</dbReference>
<feature type="region of interest" description="Disordered" evidence="15">
    <location>
        <begin position="189"/>
        <end position="379"/>
    </location>
</feature>
<feature type="compositionally biased region" description="Polar residues" evidence="15">
    <location>
        <begin position="189"/>
        <end position="202"/>
    </location>
</feature>
<dbReference type="GO" id="GO:0000149">
    <property type="term" value="F:SNARE binding"/>
    <property type="evidence" value="ECO:0007669"/>
    <property type="project" value="UniProtKB-ARBA"/>
</dbReference>
<dbReference type="SUPFAM" id="SSF82754">
    <property type="entry name" value="C-terminal, gelsolin-like domain of Sec23/24"/>
    <property type="match status" value="1"/>
</dbReference>
<evidence type="ECO:0000313" key="22">
    <source>
        <dbReference type="Proteomes" id="UP000694552"/>
    </source>
</evidence>
<dbReference type="SUPFAM" id="SSF81811">
    <property type="entry name" value="Helical domain of Sec23/24"/>
    <property type="match status" value="1"/>
</dbReference>
<dbReference type="GO" id="GO:0070971">
    <property type="term" value="C:endoplasmic reticulum exit site"/>
    <property type="evidence" value="ECO:0007669"/>
    <property type="project" value="TreeGrafter"/>
</dbReference>
<evidence type="ECO:0000259" key="17">
    <source>
        <dbReference type="Pfam" id="PF04810"/>
    </source>
</evidence>
<keyword evidence="11" id="KW-0931">ER-Golgi transport</keyword>
<dbReference type="Gene3D" id="2.60.40.1670">
    <property type="entry name" value="beta-sandwich domain of Sec23/24"/>
    <property type="match status" value="1"/>
</dbReference>
<evidence type="ECO:0000259" key="16">
    <source>
        <dbReference type="Pfam" id="PF00626"/>
    </source>
</evidence>
<dbReference type="FunFam" id="2.30.30.380:FF:000003">
    <property type="entry name" value="SEC24 homolog D, COPII coat complex component"/>
    <property type="match status" value="1"/>
</dbReference>
<evidence type="ECO:0000259" key="19">
    <source>
        <dbReference type="Pfam" id="PF04815"/>
    </source>
</evidence>
<dbReference type="PANTHER" id="PTHR13803:SF5">
    <property type="entry name" value="PROTEIN TRANSPORT PROTEIN SEC24C"/>
    <property type="match status" value="1"/>
</dbReference>
<evidence type="ECO:0000256" key="14">
    <source>
        <dbReference type="ARBA" id="ARBA00023329"/>
    </source>
</evidence>
<dbReference type="GO" id="GO:0006886">
    <property type="term" value="P:intracellular protein transport"/>
    <property type="evidence" value="ECO:0007669"/>
    <property type="project" value="InterPro"/>
</dbReference>
<evidence type="ECO:0000256" key="6">
    <source>
        <dbReference type="ARBA" id="ARBA00022490"/>
    </source>
</evidence>
<keyword evidence="9" id="KW-0256">Endoplasmic reticulum</keyword>
<organism evidence="21 22">
    <name type="scientific">Otus sunia</name>
    <name type="common">Oriental scops-owl</name>
    <dbReference type="NCBI Taxonomy" id="257818"/>
    <lineage>
        <taxon>Eukaryota</taxon>
        <taxon>Metazoa</taxon>
        <taxon>Chordata</taxon>
        <taxon>Craniata</taxon>
        <taxon>Vertebrata</taxon>
        <taxon>Euteleostomi</taxon>
        <taxon>Archelosauria</taxon>
        <taxon>Archosauria</taxon>
        <taxon>Dinosauria</taxon>
        <taxon>Saurischia</taxon>
        <taxon>Theropoda</taxon>
        <taxon>Coelurosauria</taxon>
        <taxon>Aves</taxon>
        <taxon>Neognathae</taxon>
        <taxon>Neoaves</taxon>
        <taxon>Telluraves</taxon>
        <taxon>Strigiformes</taxon>
        <taxon>Strigidae</taxon>
        <taxon>Otus</taxon>
    </lineage>
</organism>
<proteinExistence type="inferred from homology"/>
<keyword evidence="13" id="KW-0472">Membrane</keyword>
<dbReference type="SUPFAM" id="SSF53300">
    <property type="entry name" value="vWA-like"/>
    <property type="match status" value="1"/>
</dbReference>
<keyword evidence="10" id="KW-0862">Zinc</keyword>
<dbReference type="Proteomes" id="UP000694552">
    <property type="component" value="Unplaced"/>
</dbReference>
<dbReference type="InterPro" id="IPR006896">
    <property type="entry name" value="Sec23/24_trunk_dom"/>
</dbReference>
<dbReference type="GO" id="GO:0030127">
    <property type="term" value="C:COPII vesicle coat"/>
    <property type="evidence" value="ECO:0007669"/>
    <property type="project" value="InterPro"/>
</dbReference>
<dbReference type="FunFam" id="3.40.50.410:FF:000020">
    <property type="entry name" value="protein transport protein Sec24D isoform X1"/>
    <property type="match status" value="1"/>
</dbReference>
<evidence type="ECO:0000256" key="13">
    <source>
        <dbReference type="ARBA" id="ARBA00023136"/>
    </source>
</evidence>